<organism evidence="2 3">
    <name type="scientific">Phialemonium thermophilum</name>
    <dbReference type="NCBI Taxonomy" id="223376"/>
    <lineage>
        <taxon>Eukaryota</taxon>
        <taxon>Fungi</taxon>
        <taxon>Dikarya</taxon>
        <taxon>Ascomycota</taxon>
        <taxon>Pezizomycotina</taxon>
        <taxon>Sordariomycetes</taxon>
        <taxon>Sordariomycetidae</taxon>
        <taxon>Cephalothecales</taxon>
        <taxon>Cephalothecaceae</taxon>
        <taxon>Phialemonium</taxon>
    </lineage>
</organism>
<accession>A0ABR3VWE4</accession>
<dbReference type="Proteomes" id="UP001586593">
    <property type="component" value="Unassembled WGS sequence"/>
</dbReference>
<evidence type="ECO:0008006" key="4">
    <source>
        <dbReference type="Google" id="ProtNLM"/>
    </source>
</evidence>
<dbReference type="EMBL" id="JAZHXJ010001013">
    <property type="protein sequence ID" value="KAL1846841.1"/>
    <property type="molecule type" value="Genomic_DNA"/>
</dbReference>
<feature type="region of interest" description="Disordered" evidence="1">
    <location>
        <begin position="422"/>
        <end position="503"/>
    </location>
</feature>
<feature type="compositionally biased region" description="Pro residues" evidence="1">
    <location>
        <begin position="435"/>
        <end position="454"/>
    </location>
</feature>
<keyword evidence="3" id="KW-1185">Reference proteome</keyword>
<name>A0ABR3VWE4_9PEZI</name>
<gene>
    <name evidence="2" type="ORF">VTK73DRAFT_208</name>
</gene>
<feature type="region of interest" description="Disordered" evidence="1">
    <location>
        <begin position="319"/>
        <end position="391"/>
    </location>
</feature>
<feature type="compositionally biased region" description="Polar residues" evidence="1">
    <location>
        <begin position="62"/>
        <end position="78"/>
    </location>
</feature>
<feature type="compositionally biased region" description="Polar residues" evidence="1">
    <location>
        <begin position="7"/>
        <end position="21"/>
    </location>
</feature>
<evidence type="ECO:0000313" key="3">
    <source>
        <dbReference type="Proteomes" id="UP001586593"/>
    </source>
</evidence>
<protein>
    <recommendedName>
        <fullName evidence="4">SET domain-containing protein</fullName>
    </recommendedName>
</protein>
<evidence type="ECO:0000256" key="1">
    <source>
        <dbReference type="SAM" id="MobiDB-lite"/>
    </source>
</evidence>
<sequence length="503" mass="55538">MIPSRPSPSSCHGSTQPQLNQIDPVRQSAEDDVDKWSDVSSDASEEGESSTDIDGLPALYPSPQTVTKTPPSPQCSSRTLMSPKPCLFSFLEERHMPTSPAYEAWSILHIPTSRSASRRVTFCGLPIVQEHSLDPVISVTSEVYDQEDLRAMHFQSLQEHAGKKWHLRIGKSSSSYEDYIERCVRRYPDPVQDEINDLLADRERASSNNRHNRAWSVVMTRRQLHRRFGHYNPAPAPMHRIRFWMNPKKSEPLEYFVVIRGMEDRPVREGQMLMTYKRHNNPWRKLDAIEEAEVRRGKAFHELDEKSGDPTVAGLECQCRPGHDRAHPRSGKTQTPSASLAAHPGTDRIGTATVRGPSPPDLPRSPENVAPVSQGPRFTARPGPTFYPSGQPLHGYPTYTHPYPWMRGPSIPTFSPAPFQSSVAAGTLPPHVLRPVPPGPPQPGSNPPRFPPNFHPEGSTGKENNLAPVGAVTTSPRAAANAPAQVPTSANGPVAKTAGEEGT</sequence>
<evidence type="ECO:0000313" key="2">
    <source>
        <dbReference type="EMBL" id="KAL1846841.1"/>
    </source>
</evidence>
<reference evidence="2 3" key="1">
    <citation type="journal article" date="2024" name="Commun. Biol.">
        <title>Comparative genomic analysis of thermophilic fungi reveals convergent evolutionary adaptations and gene losses.</title>
        <authorList>
            <person name="Steindorff A.S."/>
            <person name="Aguilar-Pontes M.V."/>
            <person name="Robinson A.J."/>
            <person name="Andreopoulos B."/>
            <person name="LaButti K."/>
            <person name="Kuo A."/>
            <person name="Mondo S."/>
            <person name="Riley R."/>
            <person name="Otillar R."/>
            <person name="Haridas S."/>
            <person name="Lipzen A."/>
            <person name="Grimwood J."/>
            <person name="Schmutz J."/>
            <person name="Clum A."/>
            <person name="Reid I.D."/>
            <person name="Moisan M.C."/>
            <person name="Butler G."/>
            <person name="Nguyen T.T.M."/>
            <person name="Dewar K."/>
            <person name="Conant G."/>
            <person name="Drula E."/>
            <person name="Henrissat B."/>
            <person name="Hansel C."/>
            <person name="Singer S."/>
            <person name="Hutchinson M.I."/>
            <person name="de Vries R.P."/>
            <person name="Natvig D.O."/>
            <person name="Powell A.J."/>
            <person name="Tsang A."/>
            <person name="Grigoriev I.V."/>
        </authorList>
    </citation>
    <scope>NUCLEOTIDE SEQUENCE [LARGE SCALE GENOMIC DNA]</scope>
    <source>
        <strain evidence="2 3">ATCC 24622</strain>
    </source>
</reference>
<feature type="region of interest" description="Disordered" evidence="1">
    <location>
        <begin position="1"/>
        <end position="78"/>
    </location>
</feature>
<proteinExistence type="predicted"/>
<comment type="caution">
    <text evidence="2">The sequence shown here is derived from an EMBL/GenBank/DDBJ whole genome shotgun (WGS) entry which is preliminary data.</text>
</comment>